<keyword evidence="1" id="KW-1133">Transmembrane helix</keyword>
<feature type="transmembrane region" description="Helical" evidence="1">
    <location>
        <begin position="117"/>
        <end position="137"/>
    </location>
</feature>
<organism evidence="2 3">
    <name type="scientific">Cryomorpha ignava</name>
    <dbReference type="NCBI Taxonomy" id="101383"/>
    <lineage>
        <taxon>Bacteria</taxon>
        <taxon>Pseudomonadati</taxon>
        <taxon>Bacteroidota</taxon>
        <taxon>Flavobacteriia</taxon>
        <taxon>Flavobacteriales</taxon>
        <taxon>Cryomorphaceae</taxon>
        <taxon>Cryomorpha</taxon>
    </lineage>
</organism>
<evidence type="ECO:0000256" key="1">
    <source>
        <dbReference type="SAM" id="Phobius"/>
    </source>
</evidence>
<keyword evidence="1" id="KW-0472">Membrane</keyword>
<dbReference type="RefSeq" id="WP_163283080.1">
    <property type="nucleotide sequence ID" value="NZ_JAAGVY010000002.1"/>
</dbReference>
<evidence type="ECO:0000313" key="3">
    <source>
        <dbReference type="Proteomes" id="UP000486602"/>
    </source>
</evidence>
<comment type="caution">
    <text evidence="2">The sequence shown here is derived from an EMBL/GenBank/DDBJ whole genome shotgun (WGS) entry which is preliminary data.</text>
</comment>
<protein>
    <submittedName>
        <fullName evidence="2">Uncharacterized protein</fullName>
    </submittedName>
</protein>
<reference evidence="2 3" key="1">
    <citation type="submission" date="2020-02" db="EMBL/GenBank/DDBJ databases">
        <title>Out from the shadows clarifying the taxonomy of the family Cryomorphaceae and related taxa by utilizing the GTDB taxonomic framework.</title>
        <authorList>
            <person name="Bowman J.P."/>
        </authorList>
    </citation>
    <scope>NUCLEOTIDE SEQUENCE [LARGE SCALE GENOMIC DNA]</scope>
    <source>
        <strain evidence="2 3">QSSC 1-22</strain>
    </source>
</reference>
<proteinExistence type="predicted"/>
<evidence type="ECO:0000313" key="2">
    <source>
        <dbReference type="EMBL" id="NEN22377.1"/>
    </source>
</evidence>
<feature type="transmembrane region" description="Helical" evidence="1">
    <location>
        <begin position="92"/>
        <end position="111"/>
    </location>
</feature>
<gene>
    <name evidence="2" type="ORF">G3O08_02530</name>
</gene>
<dbReference type="Proteomes" id="UP000486602">
    <property type="component" value="Unassembled WGS sequence"/>
</dbReference>
<keyword evidence="1" id="KW-0812">Transmembrane</keyword>
<name>A0A7K3WL57_9FLAO</name>
<dbReference type="EMBL" id="JAAGVY010000002">
    <property type="protein sequence ID" value="NEN22377.1"/>
    <property type="molecule type" value="Genomic_DNA"/>
</dbReference>
<accession>A0A7K3WL57</accession>
<dbReference type="AlphaFoldDB" id="A0A7K3WL57"/>
<keyword evidence="3" id="KW-1185">Reference proteome</keyword>
<sequence>MNTIELKDRQALANDKKLAGIYTQLRILLSELNKKEIPNQVIESINGEIEELNETTISGKDFMKLVKDKQTKILKLVEQDLKYVPKNHFRNIWLALGMAAFGVPLGVAFGLSIGNMAMLAIGIPIGMVVGLAVGTGMDKKAAEEGRQLDIELKY</sequence>